<gene>
    <name evidence="1" type="ORF">B296_00049697</name>
</gene>
<dbReference type="EMBL" id="AMZH03013830">
    <property type="protein sequence ID" value="RRT48633.1"/>
    <property type="molecule type" value="Genomic_DNA"/>
</dbReference>
<evidence type="ECO:0000313" key="2">
    <source>
        <dbReference type="Proteomes" id="UP000287651"/>
    </source>
</evidence>
<evidence type="ECO:0000313" key="1">
    <source>
        <dbReference type="EMBL" id="RRT48633.1"/>
    </source>
</evidence>
<proteinExistence type="predicted"/>
<name>A0A426YA54_ENSVE</name>
<reference evidence="1 2" key="1">
    <citation type="journal article" date="2014" name="Agronomy (Basel)">
        <title>A Draft Genome Sequence for Ensete ventricosum, the Drought-Tolerant Tree Against Hunger.</title>
        <authorList>
            <person name="Harrison J."/>
            <person name="Moore K.A."/>
            <person name="Paszkiewicz K."/>
            <person name="Jones T."/>
            <person name="Grant M."/>
            <person name="Ambacheew D."/>
            <person name="Muzemil S."/>
            <person name="Studholme D.J."/>
        </authorList>
    </citation>
    <scope>NUCLEOTIDE SEQUENCE [LARGE SCALE GENOMIC DNA]</scope>
</reference>
<sequence>MESVLLPGRTQAIKHPCSSFSSLTCRNNVRFLASVPCSTRRRPVFRNEMG</sequence>
<accession>A0A426YA54</accession>
<protein>
    <submittedName>
        <fullName evidence="1">Uncharacterized protein</fullName>
    </submittedName>
</protein>
<comment type="caution">
    <text evidence="1">The sequence shown here is derived from an EMBL/GenBank/DDBJ whole genome shotgun (WGS) entry which is preliminary data.</text>
</comment>
<dbReference type="AlphaFoldDB" id="A0A426YA54"/>
<dbReference type="Proteomes" id="UP000287651">
    <property type="component" value="Unassembled WGS sequence"/>
</dbReference>
<organism evidence="1 2">
    <name type="scientific">Ensete ventricosum</name>
    <name type="common">Abyssinian banana</name>
    <name type="synonym">Musa ensete</name>
    <dbReference type="NCBI Taxonomy" id="4639"/>
    <lineage>
        <taxon>Eukaryota</taxon>
        <taxon>Viridiplantae</taxon>
        <taxon>Streptophyta</taxon>
        <taxon>Embryophyta</taxon>
        <taxon>Tracheophyta</taxon>
        <taxon>Spermatophyta</taxon>
        <taxon>Magnoliopsida</taxon>
        <taxon>Liliopsida</taxon>
        <taxon>Zingiberales</taxon>
        <taxon>Musaceae</taxon>
        <taxon>Ensete</taxon>
    </lineage>
</organism>